<evidence type="ECO:0000256" key="3">
    <source>
        <dbReference type="ARBA" id="ARBA00023125"/>
    </source>
</evidence>
<keyword evidence="3" id="KW-0238">DNA-binding</keyword>
<evidence type="ECO:0000259" key="7">
    <source>
        <dbReference type="Pfam" id="PF04082"/>
    </source>
</evidence>
<dbReference type="PANTHER" id="PTHR31845">
    <property type="entry name" value="FINGER DOMAIN PROTEIN, PUTATIVE-RELATED"/>
    <property type="match status" value="1"/>
</dbReference>
<dbReference type="InterPro" id="IPR007219">
    <property type="entry name" value="XnlR_reg_dom"/>
</dbReference>
<reference evidence="8 9" key="1">
    <citation type="journal article" date="2016" name="Mol. Biol. Evol.">
        <title>Comparative Genomics of Early-Diverging Mushroom-Forming Fungi Provides Insights into the Origins of Lignocellulose Decay Capabilities.</title>
        <authorList>
            <person name="Nagy L.G."/>
            <person name="Riley R."/>
            <person name="Tritt A."/>
            <person name="Adam C."/>
            <person name="Daum C."/>
            <person name="Floudas D."/>
            <person name="Sun H."/>
            <person name="Yadav J.S."/>
            <person name="Pangilinan J."/>
            <person name="Larsson K.H."/>
            <person name="Matsuura K."/>
            <person name="Barry K."/>
            <person name="Labutti K."/>
            <person name="Kuo R."/>
            <person name="Ohm R.A."/>
            <person name="Bhattacharya S.S."/>
            <person name="Shirouzu T."/>
            <person name="Yoshinaga Y."/>
            <person name="Martin F.M."/>
            <person name="Grigoriev I.V."/>
            <person name="Hibbett D.S."/>
        </authorList>
    </citation>
    <scope>NUCLEOTIDE SEQUENCE [LARGE SCALE GENOMIC DNA]</scope>
    <source>
        <strain evidence="8 9">CBS 109695</strain>
    </source>
</reference>
<dbReference type="Proteomes" id="UP000076532">
    <property type="component" value="Unassembled WGS sequence"/>
</dbReference>
<dbReference type="AlphaFoldDB" id="A0A166AL86"/>
<dbReference type="EMBL" id="KV417658">
    <property type="protein sequence ID" value="KZP11726.1"/>
    <property type="molecule type" value="Genomic_DNA"/>
</dbReference>
<keyword evidence="4" id="KW-0804">Transcription</keyword>
<dbReference type="GO" id="GO:0000981">
    <property type="term" value="F:DNA-binding transcription factor activity, RNA polymerase II-specific"/>
    <property type="evidence" value="ECO:0007669"/>
    <property type="project" value="TreeGrafter"/>
</dbReference>
<dbReference type="CDD" id="cd12148">
    <property type="entry name" value="fungal_TF_MHR"/>
    <property type="match status" value="1"/>
</dbReference>
<feature type="domain" description="Xylanolytic transcriptional activator regulatory" evidence="7">
    <location>
        <begin position="160"/>
        <end position="348"/>
    </location>
</feature>
<evidence type="ECO:0000256" key="5">
    <source>
        <dbReference type="ARBA" id="ARBA00023242"/>
    </source>
</evidence>
<dbReference type="GO" id="GO:0000976">
    <property type="term" value="F:transcription cis-regulatory region binding"/>
    <property type="evidence" value="ECO:0007669"/>
    <property type="project" value="TreeGrafter"/>
</dbReference>
<evidence type="ECO:0000256" key="4">
    <source>
        <dbReference type="ARBA" id="ARBA00023163"/>
    </source>
</evidence>
<accession>A0A166AL86</accession>
<dbReference type="GO" id="GO:0005634">
    <property type="term" value="C:nucleus"/>
    <property type="evidence" value="ECO:0007669"/>
    <property type="project" value="UniProtKB-SubCell"/>
</dbReference>
<feature type="region of interest" description="Disordered" evidence="6">
    <location>
        <begin position="1"/>
        <end position="21"/>
    </location>
</feature>
<gene>
    <name evidence="8" type="ORF">FIBSPDRAFT_962002</name>
</gene>
<comment type="subcellular location">
    <subcellularLocation>
        <location evidence="1">Nucleus</location>
    </subcellularLocation>
</comment>
<dbReference type="OrthoDB" id="39175at2759"/>
<evidence type="ECO:0000256" key="2">
    <source>
        <dbReference type="ARBA" id="ARBA00023015"/>
    </source>
</evidence>
<keyword evidence="5" id="KW-0539">Nucleus</keyword>
<dbReference type="Pfam" id="PF04082">
    <property type="entry name" value="Fungal_trans"/>
    <property type="match status" value="1"/>
</dbReference>
<name>A0A166AL86_9AGAM</name>
<protein>
    <recommendedName>
        <fullName evidence="7">Xylanolytic transcriptional activator regulatory domain-containing protein</fullName>
    </recommendedName>
</protein>
<dbReference type="InterPro" id="IPR051089">
    <property type="entry name" value="prtT"/>
</dbReference>
<dbReference type="GO" id="GO:0008270">
    <property type="term" value="F:zinc ion binding"/>
    <property type="evidence" value="ECO:0007669"/>
    <property type="project" value="InterPro"/>
</dbReference>
<dbReference type="GO" id="GO:0006351">
    <property type="term" value="P:DNA-templated transcription"/>
    <property type="evidence" value="ECO:0007669"/>
    <property type="project" value="InterPro"/>
</dbReference>
<evidence type="ECO:0000313" key="9">
    <source>
        <dbReference type="Proteomes" id="UP000076532"/>
    </source>
</evidence>
<keyword evidence="9" id="KW-1185">Reference proteome</keyword>
<dbReference type="STRING" id="436010.A0A166AL86"/>
<evidence type="ECO:0000313" key="8">
    <source>
        <dbReference type="EMBL" id="KZP11726.1"/>
    </source>
</evidence>
<dbReference type="PANTHER" id="PTHR31845:SF21">
    <property type="entry name" value="REGULATORY PROTEIN LEU3"/>
    <property type="match status" value="1"/>
</dbReference>
<proteinExistence type="predicted"/>
<keyword evidence="2" id="KW-0805">Transcription regulation</keyword>
<sequence length="575" mass="61354">MSALRISSGVHRMSPEEDQMRCTGHLSRSVLALCGNSAKAAVSRGSKLPKEPEVSAVFPFFVPIVLEIIRPVKATDAPSSTNQRTSISASLSTPLVRNIELTISSASTLPRPLVPLVPLTQASGLATVISVEQLAQAIWPSVFELGGAHVSIEQATTLFDEFFEHFHPSCPMFLTSRAPVPTHRTDPLLFWAILAVASRGPPLPSGMQKILEGVSYVALAEQIKASVAALGIYPPHTPGVVQALLLLTWHYSSLVRPDFPLRSAPSPSHFLIIVGGTAQAIQTALQIGLHRPQFPHEFTSRTEEQVAAETVEGQERTLAWIYCHILGYSIASIHGIPSLLKDDYVTLSASNRASASPPAWLAQIPRRAIDALRIARLTDRIACTLGHAASTPSGQLPAESTAPLFSVFNAELGELDRGLGGGSEAHTTLRLHLCRIRLCAFMLQSAGEAKGTVMTQPAAGVDDREPLAGLQFCAHDPAPIVVPAHANGAALWKLKFPGRRLASRASTTTYSAKISVQADSQCTAALRAILRALLRACAVRTHPAPSVCQPAENPVANVEFIHVGSERSDGASAFV</sequence>
<evidence type="ECO:0000256" key="6">
    <source>
        <dbReference type="SAM" id="MobiDB-lite"/>
    </source>
</evidence>
<evidence type="ECO:0000256" key="1">
    <source>
        <dbReference type="ARBA" id="ARBA00004123"/>
    </source>
</evidence>
<organism evidence="8 9">
    <name type="scientific">Athelia psychrophila</name>
    <dbReference type="NCBI Taxonomy" id="1759441"/>
    <lineage>
        <taxon>Eukaryota</taxon>
        <taxon>Fungi</taxon>
        <taxon>Dikarya</taxon>
        <taxon>Basidiomycota</taxon>
        <taxon>Agaricomycotina</taxon>
        <taxon>Agaricomycetes</taxon>
        <taxon>Agaricomycetidae</taxon>
        <taxon>Atheliales</taxon>
        <taxon>Atheliaceae</taxon>
        <taxon>Athelia</taxon>
    </lineage>
</organism>